<organism evidence="1 2">
    <name type="scientific">Engystomops pustulosus</name>
    <name type="common">Tungara frog</name>
    <name type="synonym">Physalaemus pustulosus</name>
    <dbReference type="NCBI Taxonomy" id="76066"/>
    <lineage>
        <taxon>Eukaryota</taxon>
        <taxon>Metazoa</taxon>
        <taxon>Chordata</taxon>
        <taxon>Craniata</taxon>
        <taxon>Vertebrata</taxon>
        <taxon>Euteleostomi</taxon>
        <taxon>Amphibia</taxon>
        <taxon>Batrachia</taxon>
        <taxon>Anura</taxon>
        <taxon>Neobatrachia</taxon>
        <taxon>Hyloidea</taxon>
        <taxon>Leptodactylidae</taxon>
        <taxon>Leiuperinae</taxon>
        <taxon>Engystomops</taxon>
    </lineage>
</organism>
<gene>
    <name evidence="1" type="ORF">GDO81_028011</name>
</gene>
<dbReference type="EMBL" id="WNYA01000679">
    <property type="protein sequence ID" value="KAG8547565.1"/>
    <property type="molecule type" value="Genomic_DNA"/>
</dbReference>
<reference evidence="1" key="1">
    <citation type="thesis" date="2020" institute="ProQuest LLC" country="789 East Eisenhower Parkway, Ann Arbor, MI, USA">
        <title>Comparative Genomics and Chromosome Evolution.</title>
        <authorList>
            <person name="Mudd A.B."/>
        </authorList>
    </citation>
    <scope>NUCLEOTIDE SEQUENCE</scope>
    <source>
        <strain evidence="1">237g6f4</strain>
        <tissue evidence="1">Blood</tissue>
    </source>
</reference>
<accession>A0AAV6ZJN5</accession>
<name>A0AAV6ZJN5_ENGPU</name>
<comment type="caution">
    <text evidence="1">The sequence shown here is derived from an EMBL/GenBank/DDBJ whole genome shotgun (WGS) entry which is preliminary data.</text>
</comment>
<dbReference type="Proteomes" id="UP000824782">
    <property type="component" value="Unassembled WGS sequence"/>
</dbReference>
<sequence length="73" mass="8516">MAGGCRGRHCSLCIIRRRRSVTRCLISANERLLNNGPCFITLHPPQRRGRNYYCNILHRKCRHIRQIPDVCAN</sequence>
<proteinExistence type="predicted"/>
<evidence type="ECO:0000313" key="2">
    <source>
        <dbReference type="Proteomes" id="UP000824782"/>
    </source>
</evidence>
<protein>
    <submittedName>
        <fullName evidence="1">Uncharacterized protein</fullName>
    </submittedName>
</protein>
<evidence type="ECO:0000313" key="1">
    <source>
        <dbReference type="EMBL" id="KAG8547565.1"/>
    </source>
</evidence>
<keyword evidence="2" id="KW-1185">Reference proteome</keyword>
<dbReference type="AlphaFoldDB" id="A0AAV6ZJN5"/>